<organism evidence="2 3">
    <name type="scientific">Paramuricea clavata</name>
    <name type="common">Red gorgonian</name>
    <name type="synonym">Violescent sea-whip</name>
    <dbReference type="NCBI Taxonomy" id="317549"/>
    <lineage>
        <taxon>Eukaryota</taxon>
        <taxon>Metazoa</taxon>
        <taxon>Cnidaria</taxon>
        <taxon>Anthozoa</taxon>
        <taxon>Octocorallia</taxon>
        <taxon>Malacalcyonacea</taxon>
        <taxon>Plexauridae</taxon>
        <taxon>Paramuricea</taxon>
    </lineage>
</organism>
<reference evidence="2" key="1">
    <citation type="submission" date="2020-04" db="EMBL/GenBank/DDBJ databases">
        <authorList>
            <person name="Alioto T."/>
            <person name="Alioto T."/>
            <person name="Gomez Garrido J."/>
        </authorList>
    </citation>
    <scope>NUCLEOTIDE SEQUENCE</scope>
    <source>
        <strain evidence="2">A484AB</strain>
    </source>
</reference>
<accession>A0A6S7G322</accession>
<evidence type="ECO:0000313" key="2">
    <source>
        <dbReference type="EMBL" id="CAB3983152.1"/>
    </source>
</evidence>
<gene>
    <name evidence="2" type="ORF">PACLA_8A058100</name>
</gene>
<dbReference type="EMBL" id="CACRXK020000583">
    <property type="protein sequence ID" value="CAB3983152.1"/>
    <property type="molecule type" value="Genomic_DNA"/>
</dbReference>
<name>A0A6S7G322_PARCT</name>
<dbReference type="Proteomes" id="UP001152795">
    <property type="component" value="Unassembled WGS sequence"/>
</dbReference>
<feature type="compositionally biased region" description="Low complexity" evidence="1">
    <location>
        <begin position="16"/>
        <end position="26"/>
    </location>
</feature>
<proteinExistence type="predicted"/>
<dbReference type="AlphaFoldDB" id="A0A6S7G322"/>
<evidence type="ECO:0000256" key="1">
    <source>
        <dbReference type="SAM" id="MobiDB-lite"/>
    </source>
</evidence>
<evidence type="ECO:0000313" key="3">
    <source>
        <dbReference type="Proteomes" id="UP001152795"/>
    </source>
</evidence>
<comment type="caution">
    <text evidence="2">The sequence shown here is derived from an EMBL/GenBank/DDBJ whole genome shotgun (WGS) entry which is preliminary data.</text>
</comment>
<protein>
    <submittedName>
        <fullName evidence="2">Uncharacterized protein</fullName>
    </submittedName>
</protein>
<feature type="region of interest" description="Disordered" evidence="1">
    <location>
        <begin position="1"/>
        <end position="26"/>
    </location>
</feature>
<keyword evidence="3" id="KW-1185">Reference proteome</keyword>
<sequence>METPGDVEETPPQPVRPQRQRQPPLRFGYNAPGCPTGEFPFIWQDPNMGLVQIRDPWFGPHWIGPIQPPMISISWMSPIQDPMFHAQVMNPMISPPPFGYYPTY</sequence>